<organism evidence="2 3">
    <name type="scientific">Haloarchaeobius litoreus</name>
    <dbReference type="NCBI Taxonomy" id="755306"/>
    <lineage>
        <taxon>Archaea</taxon>
        <taxon>Methanobacteriati</taxon>
        <taxon>Methanobacteriota</taxon>
        <taxon>Stenosarchaea group</taxon>
        <taxon>Halobacteria</taxon>
        <taxon>Halobacteriales</taxon>
        <taxon>Halorubellaceae</taxon>
        <taxon>Haloarchaeobius</taxon>
    </lineage>
</organism>
<dbReference type="RefSeq" id="WP_256399675.1">
    <property type="nucleotide sequence ID" value="NZ_JANHJR010000002.1"/>
</dbReference>
<reference evidence="2 3" key="1">
    <citation type="journal article" date="2019" name="Int. J. Syst. Evol. Microbiol.">
        <title>The Global Catalogue of Microorganisms (GCM) 10K type strain sequencing project: providing services to taxonomists for standard genome sequencing and annotation.</title>
        <authorList>
            <consortium name="The Broad Institute Genomics Platform"/>
            <consortium name="The Broad Institute Genome Sequencing Center for Infectious Disease"/>
            <person name="Wu L."/>
            <person name="Ma J."/>
        </authorList>
    </citation>
    <scope>NUCLEOTIDE SEQUENCE [LARGE SCALE GENOMIC DNA]</scope>
    <source>
        <strain evidence="2 3">CGMCC 1.10390</strain>
    </source>
</reference>
<sequence length="183" mass="19487">MPSTTPFSSSLVSDTARDHGVDPGHLADVLATIHDDLADSGDAIQKHYDDEYDQPWHTTDDGLATVLFVGTGVWSQLTDRLDLPARDRDAAMAVHAAFAQAVMDESVPGSDAVVVPSPTVATLVNAGLSPRQAQVQALRDGGNTQQAIATELGLDLGTVKTHCYRIDRKVREAEALLDAVESE</sequence>
<dbReference type="Gene3D" id="1.10.10.10">
    <property type="entry name" value="Winged helix-like DNA-binding domain superfamily/Winged helix DNA-binding domain"/>
    <property type="match status" value="1"/>
</dbReference>
<dbReference type="InterPro" id="IPR000792">
    <property type="entry name" value="Tscrpt_reg_LuxR_C"/>
</dbReference>
<protein>
    <recommendedName>
        <fullName evidence="1">DUF8048 domain-containing protein</fullName>
    </recommendedName>
</protein>
<evidence type="ECO:0000313" key="3">
    <source>
        <dbReference type="Proteomes" id="UP001597034"/>
    </source>
</evidence>
<dbReference type="InterPro" id="IPR058361">
    <property type="entry name" value="DUF8048"/>
</dbReference>
<dbReference type="SUPFAM" id="SSF46894">
    <property type="entry name" value="C-terminal effector domain of the bipartite response regulators"/>
    <property type="match status" value="1"/>
</dbReference>
<dbReference type="PRINTS" id="PR00038">
    <property type="entry name" value="HTHLUXR"/>
</dbReference>
<dbReference type="Proteomes" id="UP001597034">
    <property type="component" value="Unassembled WGS sequence"/>
</dbReference>
<name>A0ABD6DG14_9EURY</name>
<comment type="caution">
    <text evidence="2">The sequence shown here is derived from an EMBL/GenBank/DDBJ whole genome shotgun (WGS) entry which is preliminary data.</text>
</comment>
<proteinExistence type="predicted"/>
<gene>
    <name evidence="2" type="ORF">ACFSBL_01790</name>
</gene>
<evidence type="ECO:0000259" key="1">
    <source>
        <dbReference type="Pfam" id="PF26222"/>
    </source>
</evidence>
<dbReference type="EMBL" id="JBHUDO010000001">
    <property type="protein sequence ID" value="MFD1644403.1"/>
    <property type="molecule type" value="Genomic_DNA"/>
</dbReference>
<accession>A0ABD6DG14</accession>
<dbReference type="AlphaFoldDB" id="A0ABD6DG14"/>
<keyword evidence="3" id="KW-1185">Reference proteome</keyword>
<dbReference type="InterPro" id="IPR016032">
    <property type="entry name" value="Sig_transdc_resp-reg_C-effctor"/>
</dbReference>
<evidence type="ECO:0000313" key="2">
    <source>
        <dbReference type="EMBL" id="MFD1644403.1"/>
    </source>
</evidence>
<dbReference type="InterPro" id="IPR036388">
    <property type="entry name" value="WH-like_DNA-bd_sf"/>
</dbReference>
<feature type="domain" description="DUF8048" evidence="1">
    <location>
        <begin position="6"/>
        <end position="106"/>
    </location>
</feature>
<dbReference type="Pfam" id="PF26222">
    <property type="entry name" value="DUF8048"/>
    <property type="match status" value="1"/>
</dbReference>